<dbReference type="Gene3D" id="3.40.50.410">
    <property type="entry name" value="von Willebrand factor, type A domain"/>
    <property type="match status" value="1"/>
</dbReference>
<evidence type="ECO:0000259" key="1">
    <source>
        <dbReference type="Pfam" id="PF13519"/>
    </source>
</evidence>
<sequence length="475" mass="53957">MADFKTQIEEFKVFGRFGTEQKRTDLVEYMRAVCNGTPYTGGQLSANLTDPLDEILSMPGLKEYMVSHAEFQNYVLLEILHQLDAKSMHSIENGIKRRNRWRVVSSELLYKFLDFLNKLFSSSVFDMQRRVLGTLEVRKLKGNISKKGEFTKNTNNLIQTLKQNLIPHWSSESGVWKDVPFGLLAKYESQMSNHKKLDELVAAFGRMDREMARSTFKEVEEVEIKSLIKNPKKDKEEIKGITQGDDLPYVLPAEVALLGDEETEDLFYQRYAEKKLLEFDLIADAQEEGQPKQKKPKAKGEDKKGPIILCVDTSASMMGKVEEAAKVIALAMLKRAMMDHRPCYVVAFSKQIEVLEMDGVGDDIEVLLKFLSMSFHGGTDAGVALDRALELMKDGKFHKADLIMLTDGKVPMLDPMLRSRLLSAKTKGNRFFSIIIAGTAYEKVNFPSFTANWRYNPMNGDGFESMVNELRTSFS</sequence>
<dbReference type="InterPro" id="IPR002035">
    <property type="entry name" value="VWF_A"/>
</dbReference>
<dbReference type="PANTHER" id="PTHR36846">
    <property type="entry name" value="PROTEIN VIAA"/>
    <property type="match status" value="1"/>
</dbReference>
<dbReference type="Pfam" id="PF13519">
    <property type="entry name" value="VWA_2"/>
    <property type="match status" value="1"/>
</dbReference>
<comment type="caution">
    <text evidence="2">The sequence shown here is derived from an EMBL/GenBank/DDBJ whole genome shotgun (WGS) entry which is preliminary data.</text>
</comment>
<evidence type="ECO:0000313" key="3">
    <source>
        <dbReference type="Proteomes" id="UP001310022"/>
    </source>
</evidence>
<dbReference type="GO" id="GO:0005829">
    <property type="term" value="C:cytosol"/>
    <property type="evidence" value="ECO:0007669"/>
    <property type="project" value="TreeGrafter"/>
</dbReference>
<name>A0AAN4VYI3_9BACT</name>
<keyword evidence="3" id="KW-1185">Reference proteome</keyword>
<dbReference type="PANTHER" id="PTHR36846:SF1">
    <property type="entry name" value="PROTEIN VIAA"/>
    <property type="match status" value="1"/>
</dbReference>
<feature type="domain" description="VWFA" evidence="1">
    <location>
        <begin position="307"/>
        <end position="409"/>
    </location>
</feature>
<dbReference type="AlphaFoldDB" id="A0AAN4VYI3"/>
<proteinExistence type="predicted"/>
<accession>A0AAN4VYI3</accession>
<dbReference type="EMBL" id="BQKE01000001">
    <property type="protein sequence ID" value="GJM61155.1"/>
    <property type="molecule type" value="Genomic_DNA"/>
</dbReference>
<protein>
    <recommendedName>
        <fullName evidence="1">VWFA domain-containing protein</fullName>
    </recommendedName>
</protein>
<dbReference type="InterPro" id="IPR036465">
    <property type="entry name" value="vWFA_dom_sf"/>
</dbReference>
<dbReference type="Proteomes" id="UP001310022">
    <property type="component" value="Unassembled WGS sequence"/>
</dbReference>
<dbReference type="RefSeq" id="WP_338236754.1">
    <property type="nucleotide sequence ID" value="NZ_BQKE01000001.1"/>
</dbReference>
<dbReference type="SUPFAM" id="SSF53300">
    <property type="entry name" value="vWA-like"/>
    <property type="match status" value="1"/>
</dbReference>
<reference evidence="2 3" key="1">
    <citation type="submission" date="2021-12" db="EMBL/GenBank/DDBJ databases">
        <title>Genome sequencing of bacteria with rrn-lacking chromosome and rrn-plasmid.</title>
        <authorList>
            <person name="Anda M."/>
            <person name="Iwasaki W."/>
        </authorList>
    </citation>
    <scope>NUCLEOTIDE SEQUENCE [LARGE SCALE GENOMIC DNA]</scope>
    <source>
        <strain evidence="2 3">NBRC 15940</strain>
    </source>
</reference>
<gene>
    <name evidence="2" type="ORF">PEDI_17070</name>
</gene>
<organism evidence="2 3">
    <name type="scientific">Persicobacter diffluens</name>
    <dbReference type="NCBI Taxonomy" id="981"/>
    <lineage>
        <taxon>Bacteria</taxon>
        <taxon>Pseudomonadati</taxon>
        <taxon>Bacteroidota</taxon>
        <taxon>Cytophagia</taxon>
        <taxon>Cytophagales</taxon>
        <taxon>Persicobacteraceae</taxon>
        <taxon>Persicobacter</taxon>
    </lineage>
</organism>
<evidence type="ECO:0000313" key="2">
    <source>
        <dbReference type="EMBL" id="GJM61155.1"/>
    </source>
</evidence>